<protein>
    <recommendedName>
        <fullName evidence="3">Uridine phosphorylase</fullName>
    </recommendedName>
</protein>
<reference evidence="1" key="1">
    <citation type="submission" date="2022-07" db="EMBL/GenBank/DDBJ databases">
        <title>Enhanced cultured diversity of the mouse gut microbiota enables custom-made synthetic communities.</title>
        <authorList>
            <person name="Afrizal A."/>
        </authorList>
    </citation>
    <scope>NUCLEOTIDE SEQUENCE</scope>
    <source>
        <strain evidence="1">DSM 29482</strain>
    </source>
</reference>
<name>A0A9X2S4V6_9FIRM</name>
<dbReference type="InterPro" id="IPR035994">
    <property type="entry name" value="Nucleoside_phosphorylase_sf"/>
</dbReference>
<dbReference type="GO" id="GO:0003824">
    <property type="term" value="F:catalytic activity"/>
    <property type="evidence" value="ECO:0007669"/>
    <property type="project" value="InterPro"/>
</dbReference>
<dbReference type="AlphaFoldDB" id="A0A9X2S4V6"/>
<accession>A0A9X2S4V6</accession>
<proteinExistence type="predicted"/>
<organism evidence="1 2">
    <name type="scientific">Anaerosalibacter massiliensis</name>
    <dbReference type="NCBI Taxonomy" id="1347392"/>
    <lineage>
        <taxon>Bacteria</taxon>
        <taxon>Bacillati</taxon>
        <taxon>Bacillota</taxon>
        <taxon>Tissierellia</taxon>
        <taxon>Tissierellales</taxon>
        <taxon>Sporanaerobacteraceae</taxon>
        <taxon>Anaerosalibacter</taxon>
    </lineage>
</organism>
<dbReference type="OrthoDB" id="7945729at2"/>
<dbReference type="SUPFAM" id="SSF53167">
    <property type="entry name" value="Purine and uridine phosphorylases"/>
    <property type="match status" value="1"/>
</dbReference>
<dbReference type="EMBL" id="JANJZL010000004">
    <property type="protein sequence ID" value="MCR2044040.1"/>
    <property type="molecule type" value="Genomic_DNA"/>
</dbReference>
<keyword evidence="2" id="KW-1185">Reference proteome</keyword>
<dbReference type="RefSeq" id="WP_147525000.1">
    <property type="nucleotide sequence ID" value="NZ_CABKTM010000049.1"/>
</dbReference>
<dbReference type="Gene3D" id="3.40.50.1580">
    <property type="entry name" value="Nucleoside phosphorylase domain"/>
    <property type="match status" value="1"/>
</dbReference>
<evidence type="ECO:0008006" key="3">
    <source>
        <dbReference type="Google" id="ProtNLM"/>
    </source>
</evidence>
<dbReference type="Proteomes" id="UP001142078">
    <property type="component" value="Unassembled WGS sequence"/>
</dbReference>
<sequence>MAVEMECSAFCAVAKYRNVTFGQIIYSGDDISCEEWNSRSEVDRKFTKKALFWFAVEASLEL</sequence>
<dbReference type="GO" id="GO:0009116">
    <property type="term" value="P:nucleoside metabolic process"/>
    <property type="evidence" value="ECO:0007669"/>
    <property type="project" value="InterPro"/>
</dbReference>
<comment type="caution">
    <text evidence="1">The sequence shown here is derived from an EMBL/GenBank/DDBJ whole genome shotgun (WGS) entry which is preliminary data.</text>
</comment>
<gene>
    <name evidence="1" type="ORF">NSA23_07890</name>
</gene>
<evidence type="ECO:0000313" key="1">
    <source>
        <dbReference type="EMBL" id="MCR2044040.1"/>
    </source>
</evidence>
<evidence type="ECO:0000313" key="2">
    <source>
        <dbReference type="Proteomes" id="UP001142078"/>
    </source>
</evidence>